<dbReference type="EMBL" id="CP060695">
    <property type="protein sequence ID" value="QNM85238.1"/>
    <property type="molecule type" value="Genomic_DNA"/>
</dbReference>
<dbReference type="Proteomes" id="UP000515808">
    <property type="component" value="Chromosome"/>
</dbReference>
<accession>A0A7G9L9D9</accession>
<keyword evidence="3" id="KW-1185">Reference proteome</keyword>
<dbReference type="KEGG" id="ppec:H9W90_13730"/>
<reference evidence="2 3" key="1">
    <citation type="submission" date="2020-08" db="EMBL/GenBank/DDBJ databases">
        <title>Polaribacter sp. L12M9 isolated from gut of the Korean scallop.</title>
        <authorList>
            <person name="Jeong Y.S."/>
        </authorList>
    </citation>
    <scope>NUCLEOTIDE SEQUENCE [LARGE SCALE GENOMIC DNA]</scope>
    <source>
        <strain evidence="2 3">L12M9</strain>
    </source>
</reference>
<dbReference type="InterPro" id="IPR025665">
    <property type="entry name" value="Beta-barrel_OMP_2"/>
</dbReference>
<evidence type="ECO:0000313" key="3">
    <source>
        <dbReference type="Proteomes" id="UP000515808"/>
    </source>
</evidence>
<dbReference type="AlphaFoldDB" id="A0A7G9L9D9"/>
<evidence type="ECO:0000313" key="2">
    <source>
        <dbReference type="EMBL" id="QNM85238.1"/>
    </source>
</evidence>
<organism evidence="2 3">
    <name type="scientific">Polaribacter pectinis</name>
    <dbReference type="NCBI Taxonomy" id="2738844"/>
    <lineage>
        <taxon>Bacteria</taxon>
        <taxon>Pseudomonadati</taxon>
        <taxon>Bacteroidota</taxon>
        <taxon>Flavobacteriia</taxon>
        <taxon>Flavobacteriales</taxon>
        <taxon>Flavobacteriaceae</taxon>
    </lineage>
</organism>
<name>A0A7G9L9D9_9FLAO</name>
<dbReference type="RefSeq" id="WP_187482151.1">
    <property type="nucleotide sequence ID" value="NZ_CP060695.1"/>
</dbReference>
<gene>
    <name evidence="2" type="ORF">H9W90_13730</name>
</gene>
<sequence length="225" mass="25656">MNKAITTLLLLFITISVFSQRESLNLGDRYAEDQIYASVSFAQFDDQPSIISKSSFSYSISTGFIKDFILNKQGSFSIAAGVGYGFDLFNHKLKVEEINNATSFSSDLTISGNIFKSHNLEFPLEIRWRTSTANRYDFWRVYAGIKFMYNLSNKFQFEDSNNTSFQYSNVSAYNNLQYGLTLSAGYDEFNINIFYGLTPIFNDATINGETINTKILKFGLIFYIL</sequence>
<protein>
    <submittedName>
        <fullName evidence="2">PorT family protein</fullName>
    </submittedName>
</protein>
<feature type="domain" description="Outer membrane protein beta-barrel" evidence="1">
    <location>
        <begin position="18"/>
        <end position="202"/>
    </location>
</feature>
<evidence type="ECO:0000259" key="1">
    <source>
        <dbReference type="Pfam" id="PF13568"/>
    </source>
</evidence>
<proteinExistence type="predicted"/>
<dbReference type="Pfam" id="PF13568">
    <property type="entry name" value="OMP_b-brl_2"/>
    <property type="match status" value="1"/>
</dbReference>